<keyword evidence="1" id="KW-1133">Transmembrane helix</keyword>
<name>A0A317EEA1_9PROT</name>
<feature type="transmembrane region" description="Helical" evidence="1">
    <location>
        <begin position="38"/>
        <end position="57"/>
    </location>
</feature>
<dbReference type="Proteomes" id="UP000246077">
    <property type="component" value="Unassembled WGS sequence"/>
</dbReference>
<dbReference type="EMBL" id="QGLF01000001">
    <property type="protein sequence ID" value="PWR23545.1"/>
    <property type="molecule type" value="Genomic_DNA"/>
</dbReference>
<dbReference type="RefSeq" id="WP_109919577.1">
    <property type="nucleotide sequence ID" value="NZ_QGLF01000001.1"/>
</dbReference>
<protein>
    <submittedName>
        <fullName evidence="2">Uncharacterized protein</fullName>
    </submittedName>
</protein>
<keyword evidence="3" id="KW-1185">Reference proteome</keyword>
<feature type="transmembrane region" description="Helical" evidence="1">
    <location>
        <begin position="63"/>
        <end position="82"/>
    </location>
</feature>
<evidence type="ECO:0000313" key="3">
    <source>
        <dbReference type="Proteomes" id="UP000246077"/>
    </source>
</evidence>
<dbReference type="AlphaFoldDB" id="A0A317EEA1"/>
<feature type="transmembrane region" description="Helical" evidence="1">
    <location>
        <begin position="6"/>
        <end position="26"/>
    </location>
</feature>
<proteinExistence type="predicted"/>
<gene>
    <name evidence="2" type="ORF">DKG75_02940</name>
</gene>
<accession>A0A317EEA1</accession>
<sequence>MRAAAFIIAGLQGAIFLLMLATALFTRTDAAGDGMAQGFAVISGLVLLVSGVPALVLAVLGRALGFALFWGLLPLLFLVALLG</sequence>
<evidence type="ECO:0000256" key="1">
    <source>
        <dbReference type="SAM" id="Phobius"/>
    </source>
</evidence>
<keyword evidence="1" id="KW-0472">Membrane</keyword>
<reference evidence="3" key="1">
    <citation type="submission" date="2018-05" db="EMBL/GenBank/DDBJ databases">
        <title>Zavarzinia sp. HR-AS.</title>
        <authorList>
            <person name="Lee Y."/>
            <person name="Jeon C.O."/>
        </authorList>
    </citation>
    <scope>NUCLEOTIDE SEQUENCE [LARGE SCALE GENOMIC DNA]</scope>
    <source>
        <strain evidence="3">DSM 1231</strain>
    </source>
</reference>
<organism evidence="2 3">
    <name type="scientific">Zavarzinia compransoris</name>
    <dbReference type="NCBI Taxonomy" id="1264899"/>
    <lineage>
        <taxon>Bacteria</taxon>
        <taxon>Pseudomonadati</taxon>
        <taxon>Pseudomonadota</taxon>
        <taxon>Alphaproteobacteria</taxon>
        <taxon>Rhodospirillales</taxon>
        <taxon>Zavarziniaceae</taxon>
        <taxon>Zavarzinia</taxon>
    </lineage>
</organism>
<evidence type="ECO:0000313" key="2">
    <source>
        <dbReference type="EMBL" id="PWR23545.1"/>
    </source>
</evidence>
<comment type="caution">
    <text evidence="2">The sequence shown here is derived from an EMBL/GenBank/DDBJ whole genome shotgun (WGS) entry which is preliminary data.</text>
</comment>
<keyword evidence="1" id="KW-0812">Transmembrane</keyword>